<evidence type="ECO:0000313" key="5">
    <source>
        <dbReference type="Proteomes" id="UP000321291"/>
    </source>
</evidence>
<dbReference type="InterPro" id="IPR023393">
    <property type="entry name" value="START-like_dom_sf"/>
</dbReference>
<reference evidence="4 5" key="1">
    <citation type="journal article" date="2017" name="Int. J. Syst. Evol. Microbiol.">
        <title>Arachidicoccus ginsenosidivorans sp. nov., with ginsenoside-converting activity isolated from ginseng cultivating soil.</title>
        <authorList>
            <person name="Siddiqi M.Z."/>
            <person name="Aslam Z."/>
            <person name="Im W.T."/>
        </authorList>
    </citation>
    <scope>NUCLEOTIDE SEQUENCE [LARGE SCALE GENOMIC DNA]</scope>
    <source>
        <strain evidence="4 5">Gsoil 809</strain>
    </source>
</reference>
<organism evidence="4 5">
    <name type="scientific">Arachidicoccus ginsenosidivorans</name>
    <dbReference type="NCBI Taxonomy" id="496057"/>
    <lineage>
        <taxon>Bacteria</taxon>
        <taxon>Pseudomonadati</taxon>
        <taxon>Bacteroidota</taxon>
        <taxon>Chitinophagia</taxon>
        <taxon>Chitinophagales</taxon>
        <taxon>Chitinophagaceae</taxon>
        <taxon>Arachidicoccus</taxon>
    </lineage>
</organism>
<dbReference type="SUPFAM" id="SSF55961">
    <property type="entry name" value="Bet v1-like"/>
    <property type="match status" value="2"/>
</dbReference>
<feature type="compositionally biased region" description="Basic and acidic residues" evidence="2">
    <location>
        <begin position="143"/>
        <end position="153"/>
    </location>
</feature>
<dbReference type="Proteomes" id="UP000321291">
    <property type="component" value="Chromosome"/>
</dbReference>
<dbReference type="OrthoDB" id="287565at2"/>
<dbReference type="Gene3D" id="3.30.530.20">
    <property type="match status" value="2"/>
</dbReference>
<dbReference type="Pfam" id="PF08327">
    <property type="entry name" value="AHSA1"/>
    <property type="match status" value="1"/>
</dbReference>
<evidence type="ECO:0000313" key="4">
    <source>
        <dbReference type="EMBL" id="QEC70833.1"/>
    </source>
</evidence>
<dbReference type="InterPro" id="IPR013538">
    <property type="entry name" value="ASHA1/2-like_C"/>
</dbReference>
<feature type="region of interest" description="Disordered" evidence="2">
    <location>
        <begin position="138"/>
        <end position="159"/>
    </location>
</feature>
<dbReference type="EMBL" id="CP042434">
    <property type="protein sequence ID" value="QEC70833.1"/>
    <property type="molecule type" value="Genomic_DNA"/>
</dbReference>
<evidence type="ECO:0000256" key="1">
    <source>
        <dbReference type="ARBA" id="ARBA00006817"/>
    </source>
</evidence>
<feature type="domain" description="Activator of Hsp90 ATPase homologue 1/2-like C-terminal" evidence="3">
    <location>
        <begin position="173"/>
        <end position="295"/>
    </location>
</feature>
<proteinExistence type="inferred from homology"/>
<keyword evidence="5" id="KW-1185">Reference proteome</keyword>
<accession>A0A5B8VI27</accession>
<dbReference type="RefSeq" id="WP_146780093.1">
    <property type="nucleotide sequence ID" value="NZ_CP042434.1"/>
</dbReference>
<protein>
    <submittedName>
        <fullName evidence="4">SRPBCC domain-containing protein</fullName>
    </submittedName>
</protein>
<dbReference type="AlphaFoldDB" id="A0A5B8VI27"/>
<gene>
    <name evidence="4" type="ORF">FSB73_03220</name>
</gene>
<dbReference type="KEGG" id="agi:FSB73_03220"/>
<comment type="similarity">
    <text evidence="1">Belongs to the AHA1 family.</text>
</comment>
<dbReference type="CDD" id="cd07814">
    <property type="entry name" value="SRPBCC_CalC_Aha1-like"/>
    <property type="match status" value="1"/>
</dbReference>
<evidence type="ECO:0000259" key="3">
    <source>
        <dbReference type="Pfam" id="PF08327"/>
    </source>
</evidence>
<name>A0A5B8VI27_9BACT</name>
<sequence>MSQQDFTTSFTVSQSPKAALEAICNVRGWWSENIEGDTASLNSIFRYHYQDVHVGKFKITELSPERIVWHVLENRFKFTKDEHEWQNSNIVFDIAAENGKTRVTFTHKELTPAYECYDLCKDAWTHYIQGSLKSLITTGKGEPTPREDSDTIKESSPATTNKISIRHRLRIEVPVETVYHALTTKEGLQGWWTPDVEIENGLQQGGILKFGFGPQNQHNQTTLRIEALHHYDLVKWSCLEANPEWIGTEISFELEPHVKGAVLNFSHNNWQAYTNEFAGCSYAWALFLKSLKRLCETGKGLPFPDFDK</sequence>
<evidence type="ECO:0000256" key="2">
    <source>
        <dbReference type="SAM" id="MobiDB-lite"/>
    </source>
</evidence>